<name>A0A8K0D3Z5_IGNLU</name>
<dbReference type="GO" id="GO:0005525">
    <property type="term" value="F:GTP binding"/>
    <property type="evidence" value="ECO:0007669"/>
    <property type="project" value="UniProtKB-UniRule"/>
</dbReference>
<dbReference type="Pfam" id="PF00091">
    <property type="entry name" value="Tubulin"/>
    <property type="match status" value="1"/>
</dbReference>
<dbReference type="PANTHER" id="PTHR11588">
    <property type="entry name" value="TUBULIN"/>
    <property type="match status" value="1"/>
</dbReference>
<dbReference type="AlphaFoldDB" id="A0A8K0D3Z5"/>
<keyword evidence="3 5" id="KW-0547">Nucleotide-binding</keyword>
<dbReference type="InterPro" id="IPR036525">
    <property type="entry name" value="Tubulin/FtsZ_GTPase_sf"/>
</dbReference>
<dbReference type="SUPFAM" id="SSF52490">
    <property type="entry name" value="Tubulin nucleotide-binding domain-like"/>
    <property type="match status" value="1"/>
</dbReference>
<dbReference type="Gene3D" id="3.40.50.1440">
    <property type="entry name" value="Tubulin/FtsZ, GTPase domain"/>
    <property type="match status" value="1"/>
</dbReference>
<accession>A0A8K0D3Z5</accession>
<comment type="caution">
    <text evidence="7">The sequence shown here is derived from an EMBL/GenBank/DDBJ whole genome shotgun (WGS) entry which is preliminary data.</text>
</comment>
<dbReference type="PRINTS" id="PR01161">
    <property type="entry name" value="TUBULIN"/>
</dbReference>
<dbReference type="GO" id="GO:0007017">
    <property type="term" value="P:microtubule-based process"/>
    <property type="evidence" value="ECO:0007669"/>
    <property type="project" value="InterPro"/>
</dbReference>
<organism evidence="7 8">
    <name type="scientific">Ignelater luminosus</name>
    <name type="common">Cucubano</name>
    <name type="synonym">Pyrophorus luminosus</name>
    <dbReference type="NCBI Taxonomy" id="2038154"/>
    <lineage>
        <taxon>Eukaryota</taxon>
        <taxon>Metazoa</taxon>
        <taxon>Ecdysozoa</taxon>
        <taxon>Arthropoda</taxon>
        <taxon>Hexapoda</taxon>
        <taxon>Insecta</taxon>
        <taxon>Pterygota</taxon>
        <taxon>Neoptera</taxon>
        <taxon>Endopterygota</taxon>
        <taxon>Coleoptera</taxon>
        <taxon>Polyphaga</taxon>
        <taxon>Elateriformia</taxon>
        <taxon>Elateroidea</taxon>
        <taxon>Elateridae</taxon>
        <taxon>Agrypninae</taxon>
        <taxon>Pyrophorini</taxon>
        <taxon>Ignelater</taxon>
    </lineage>
</organism>
<dbReference type="OrthoDB" id="1662883at2759"/>
<dbReference type="PRINTS" id="PR01519">
    <property type="entry name" value="EPSLNTUBULIN"/>
</dbReference>
<dbReference type="InterPro" id="IPR003008">
    <property type="entry name" value="Tubulin_FtsZ_GTPase"/>
</dbReference>
<keyword evidence="4 5" id="KW-0342">GTP-binding</keyword>
<gene>
    <name evidence="7" type="ORF">ILUMI_10060</name>
</gene>
<dbReference type="GO" id="GO:0005874">
    <property type="term" value="C:microtubule"/>
    <property type="evidence" value="ECO:0007669"/>
    <property type="project" value="UniProtKB-KW"/>
</dbReference>
<proteinExistence type="inferred from homology"/>
<dbReference type="InterPro" id="IPR004057">
    <property type="entry name" value="Epsilon_tubulin"/>
</dbReference>
<dbReference type="InterPro" id="IPR023123">
    <property type="entry name" value="Tubulin_C"/>
</dbReference>
<dbReference type="SUPFAM" id="SSF55307">
    <property type="entry name" value="Tubulin C-terminal domain-like"/>
    <property type="match status" value="1"/>
</dbReference>
<dbReference type="InterPro" id="IPR008280">
    <property type="entry name" value="Tub_FtsZ_C"/>
</dbReference>
<dbReference type="SMART" id="SM00864">
    <property type="entry name" value="Tubulin"/>
    <property type="match status" value="1"/>
</dbReference>
<sequence>MSEFITIQVGQCGNQIGATFWPSVLEEYGFENVTGGVATANLNNNNKKHFSSNELHSSFNSFFSIPATETCSSLNTLSDLKQSKVKARSILVDMEDSVIARYKTGPLRDLFDDQCIVTNYPGSGNNWAEGFCYHGPRYKNKILNSIRRAIDKCDSLQGFLLMFSVGGGTGSGLGTYILQLLDDHFPDVERFVSCVYPTGTEDVITCPYNMALSTKQLIEHASCVFPVENRALLDIVTRQYNNNKNSTLVPKPTIVEYKPFHDMNNVIVNMLLHLTSGSRFPGNINVDINEICTNMVPYPKMHFLSSSFSPIVSYSTKTSYVSSQPIKDELFRAACSRNNQLLKIDPLGLKSVLLGTTLVGRGNFCISDMRTYVERLQTKGHFTSWSKKSVKIGLCNIPPAEHNAAMLALFNTTAMSTLFSHIYELFEKLYNKKAHVHHYTQVPEFEKNYFEECKDNLLKNIEAYKQMENCKQKTLPRAI</sequence>
<dbReference type="Proteomes" id="UP000801492">
    <property type="component" value="Unassembled WGS sequence"/>
</dbReference>
<evidence type="ECO:0000256" key="2">
    <source>
        <dbReference type="ARBA" id="ARBA00022701"/>
    </source>
</evidence>
<dbReference type="InterPro" id="IPR018316">
    <property type="entry name" value="Tubulin/FtsZ_2-layer-sand-dom"/>
</dbReference>
<dbReference type="PROSITE" id="PS00227">
    <property type="entry name" value="TUBULIN"/>
    <property type="match status" value="1"/>
</dbReference>
<protein>
    <recommendedName>
        <fullName evidence="6">Tubulin/FtsZ GTPase domain-containing protein</fullName>
    </recommendedName>
</protein>
<dbReference type="Gene3D" id="1.10.287.600">
    <property type="entry name" value="Helix hairpin bin"/>
    <property type="match status" value="1"/>
</dbReference>
<dbReference type="Pfam" id="PF03953">
    <property type="entry name" value="Tubulin_C"/>
    <property type="match status" value="1"/>
</dbReference>
<evidence type="ECO:0000256" key="1">
    <source>
        <dbReference type="ARBA" id="ARBA00009636"/>
    </source>
</evidence>
<evidence type="ECO:0000256" key="5">
    <source>
        <dbReference type="RuleBase" id="RU000352"/>
    </source>
</evidence>
<evidence type="ECO:0000256" key="3">
    <source>
        <dbReference type="ARBA" id="ARBA00022741"/>
    </source>
</evidence>
<dbReference type="EMBL" id="VTPC01005364">
    <property type="protein sequence ID" value="KAF2896118.1"/>
    <property type="molecule type" value="Genomic_DNA"/>
</dbReference>
<reference evidence="7" key="1">
    <citation type="submission" date="2019-08" db="EMBL/GenBank/DDBJ databases">
        <title>The genome of the North American firefly Photinus pyralis.</title>
        <authorList>
            <consortium name="Photinus pyralis genome working group"/>
            <person name="Fallon T.R."/>
            <person name="Sander Lower S.E."/>
            <person name="Weng J.-K."/>
        </authorList>
    </citation>
    <scope>NUCLEOTIDE SEQUENCE</scope>
    <source>
        <strain evidence="7">TRF0915ILg1</strain>
        <tissue evidence="7">Whole body</tissue>
    </source>
</reference>
<dbReference type="InterPro" id="IPR017975">
    <property type="entry name" value="Tubulin_CS"/>
</dbReference>
<evidence type="ECO:0000313" key="8">
    <source>
        <dbReference type="Proteomes" id="UP000801492"/>
    </source>
</evidence>
<keyword evidence="8" id="KW-1185">Reference proteome</keyword>
<dbReference type="InterPro" id="IPR000217">
    <property type="entry name" value="Tubulin"/>
</dbReference>
<evidence type="ECO:0000313" key="7">
    <source>
        <dbReference type="EMBL" id="KAF2896118.1"/>
    </source>
</evidence>
<evidence type="ECO:0000256" key="4">
    <source>
        <dbReference type="ARBA" id="ARBA00023134"/>
    </source>
</evidence>
<feature type="domain" description="Tubulin/FtsZ GTPase" evidence="6">
    <location>
        <begin position="76"/>
        <end position="282"/>
    </location>
</feature>
<keyword evidence="2 5" id="KW-0493">Microtubule</keyword>
<evidence type="ECO:0000259" key="6">
    <source>
        <dbReference type="SMART" id="SM00864"/>
    </source>
</evidence>
<comment type="similarity">
    <text evidence="1 5">Belongs to the tubulin family.</text>
</comment>